<dbReference type="PANTHER" id="PTHR30636:SF3">
    <property type="entry name" value="UPF0701 PROTEIN YICC"/>
    <property type="match status" value="1"/>
</dbReference>
<evidence type="ECO:0000256" key="5">
    <source>
        <dbReference type="ARBA" id="ARBA00035648"/>
    </source>
</evidence>
<dbReference type="GO" id="GO:0004521">
    <property type="term" value="F:RNA endonuclease activity"/>
    <property type="evidence" value="ECO:0007669"/>
    <property type="project" value="InterPro"/>
</dbReference>
<evidence type="ECO:0000259" key="6">
    <source>
        <dbReference type="Pfam" id="PF03755"/>
    </source>
</evidence>
<dbReference type="EMBL" id="JACHKT010000009">
    <property type="protein sequence ID" value="MBB6002936.1"/>
    <property type="molecule type" value="Genomic_DNA"/>
</dbReference>
<evidence type="ECO:0000256" key="1">
    <source>
        <dbReference type="ARBA" id="ARBA00001968"/>
    </source>
</evidence>
<protein>
    <submittedName>
        <fullName evidence="8">Uncharacterized protein (TIGR00255 family)</fullName>
    </submittedName>
</protein>
<keyword evidence="9" id="KW-1185">Reference proteome</keyword>
<keyword evidence="3" id="KW-0255">Endonuclease</keyword>
<dbReference type="Pfam" id="PF03755">
    <property type="entry name" value="YicC-like_N"/>
    <property type="match status" value="1"/>
</dbReference>
<comment type="caution">
    <text evidence="8">The sequence shown here is derived from an EMBL/GenBank/DDBJ whole genome shotgun (WGS) entry which is preliminary data.</text>
</comment>
<dbReference type="InterPro" id="IPR013527">
    <property type="entry name" value="YicC-like_N"/>
</dbReference>
<name>A0A841EIZ3_9BACT</name>
<dbReference type="RefSeq" id="WP_184132911.1">
    <property type="nucleotide sequence ID" value="NZ_JACHKT010000009.1"/>
</dbReference>
<accession>A0A841EIZ3</accession>
<gene>
    <name evidence="8" type="ORF">HNP25_001588</name>
</gene>
<keyword evidence="4" id="KW-0378">Hydrolase</keyword>
<dbReference type="Pfam" id="PF08340">
    <property type="entry name" value="YicC-like_C"/>
    <property type="match status" value="1"/>
</dbReference>
<evidence type="ECO:0000256" key="3">
    <source>
        <dbReference type="ARBA" id="ARBA00022759"/>
    </source>
</evidence>
<evidence type="ECO:0000313" key="9">
    <source>
        <dbReference type="Proteomes" id="UP000524404"/>
    </source>
</evidence>
<evidence type="ECO:0000256" key="4">
    <source>
        <dbReference type="ARBA" id="ARBA00022801"/>
    </source>
</evidence>
<feature type="domain" description="Endoribonuclease YicC-like N-terminal" evidence="6">
    <location>
        <begin position="2"/>
        <end position="157"/>
    </location>
</feature>
<comment type="similarity">
    <text evidence="5">Belongs to the YicC/YloC family.</text>
</comment>
<proteinExistence type="inferred from homology"/>
<keyword evidence="2" id="KW-0540">Nuclease</keyword>
<evidence type="ECO:0000259" key="7">
    <source>
        <dbReference type="Pfam" id="PF08340"/>
    </source>
</evidence>
<dbReference type="NCBIfam" id="TIGR00255">
    <property type="entry name" value="YicC/YloC family endoribonuclease"/>
    <property type="match status" value="1"/>
</dbReference>
<evidence type="ECO:0000256" key="2">
    <source>
        <dbReference type="ARBA" id="ARBA00022722"/>
    </source>
</evidence>
<reference evidence="8 9" key="1">
    <citation type="submission" date="2020-08" db="EMBL/GenBank/DDBJ databases">
        <title>Functional genomics of gut bacteria from endangered species of beetles.</title>
        <authorList>
            <person name="Carlos-Shanley C."/>
        </authorList>
    </citation>
    <scope>NUCLEOTIDE SEQUENCE [LARGE SCALE GENOMIC DNA]</scope>
    <source>
        <strain evidence="8 9">S00070</strain>
    </source>
</reference>
<dbReference type="InterPro" id="IPR005229">
    <property type="entry name" value="YicC/YloC-like"/>
</dbReference>
<organism evidence="8 9">
    <name type="scientific">Arcicella rosea</name>
    <dbReference type="NCBI Taxonomy" id="502909"/>
    <lineage>
        <taxon>Bacteria</taxon>
        <taxon>Pseudomonadati</taxon>
        <taxon>Bacteroidota</taxon>
        <taxon>Cytophagia</taxon>
        <taxon>Cytophagales</taxon>
        <taxon>Flectobacillaceae</taxon>
        <taxon>Arcicella</taxon>
    </lineage>
</organism>
<feature type="domain" description="Endoribonuclease YicC-like C-terminal" evidence="7">
    <location>
        <begin position="176"/>
        <end position="291"/>
    </location>
</feature>
<dbReference type="InterPro" id="IPR013551">
    <property type="entry name" value="YicC-like_C"/>
</dbReference>
<dbReference type="GO" id="GO:0016787">
    <property type="term" value="F:hydrolase activity"/>
    <property type="evidence" value="ECO:0007669"/>
    <property type="project" value="UniProtKB-KW"/>
</dbReference>
<comment type="cofactor">
    <cofactor evidence="1">
        <name>a divalent metal cation</name>
        <dbReference type="ChEBI" id="CHEBI:60240"/>
    </cofactor>
</comment>
<dbReference type="Proteomes" id="UP000524404">
    <property type="component" value="Unassembled WGS sequence"/>
</dbReference>
<sequence length="292" mass="33619">MLKSMTGFGKSVIEAKSLTVTAEVKTLNSKFTDIYCRIPKSLSFREIEIRNLLTQSLERGKIEFNLSINYTDVASSGTSINRPLVDAYMKDLQESANVYGLADITELFKIALTLPNAYNTETVSEEQAEEEWKTILSAVNQAIAECTKFRLREGEIVKNKFIEYIDKIGELLKEVEEQDKLRIPTVRERLRKSVTDLLEADDFDKNRFEQELIYYIEKYDISEEKVRLGTHLVYFKEVLKEGNGKKLNFLCQEIGREINTIGSKANDVVIQRMVINMKDELEKIKEQTSNVL</sequence>
<dbReference type="PANTHER" id="PTHR30636">
    <property type="entry name" value="UPF0701 PROTEIN YICC"/>
    <property type="match status" value="1"/>
</dbReference>
<evidence type="ECO:0000313" key="8">
    <source>
        <dbReference type="EMBL" id="MBB6002936.1"/>
    </source>
</evidence>
<dbReference type="AlphaFoldDB" id="A0A841EIZ3"/>